<dbReference type="InterPro" id="IPR036291">
    <property type="entry name" value="NAD(P)-bd_dom_sf"/>
</dbReference>
<reference evidence="7" key="1">
    <citation type="submission" date="2016-11" db="EMBL/GenBank/DDBJ databases">
        <title>Mesorhizobium oceanicum sp. nov., isolated from deep seawater in South China Sea.</title>
        <authorList>
            <person name="Fu G.-Y."/>
        </authorList>
    </citation>
    <scope>NUCLEOTIDE SEQUENCE [LARGE SCALE GENOMIC DNA]</scope>
    <source>
        <strain evidence="7">B7</strain>
    </source>
</reference>
<keyword evidence="4" id="KW-0812">Transmembrane</keyword>
<dbReference type="AlphaFoldDB" id="A0A1L3SM06"/>
<evidence type="ECO:0000256" key="3">
    <source>
        <dbReference type="RuleBase" id="RU000363"/>
    </source>
</evidence>
<evidence type="ECO:0000313" key="7">
    <source>
        <dbReference type="Proteomes" id="UP000182840"/>
    </source>
</evidence>
<evidence type="ECO:0000256" key="2">
    <source>
        <dbReference type="ARBA" id="ARBA00023002"/>
    </source>
</evidence>
<proteinExistence type="inferred from homology"/>
<feature type="transmembrane region" description="Helical" evidence="4">
    <location>
        <begin position="317"/>
        <end position="336"/>
    </location>
</feature>
<dbReference type="EMBL" id="CP018171">
    <property type="protein sequence ID" value="APH70438.1"/>
    <property type="molecule type" value="Genomic_DNA"/>
</dbReference>
<comment type="similarity">
    <text evidence="1 3">Belongs to the short-chain dehydrogenases/reductases (SDR) family.</text>
</comment>
<dbReference type="SMART" id="SM00822">
    <property type="entry name" value="PKS_KR"/>
    <property type="match status" value="1"/>
</dbReference>
<dbReference type="Gene3D" id="3.40.50.720">
    <property type="entry name" value="NAD(P)-binding Rossmann-like Domain"/>
    <property type="match status" value="1"/>
</dbReference>
<dbReference type="GO" id="GO:0016020">
    <property type="term" value="C:membrane"/>
    <property type="evidence" value="ECO:0007669"/>
    <property type="project" value="TreeGrafter"/>
</dbReference>
<gene>
    <name evidence="6" type="ORF">BSQ44_02860</name>
</gene>
<keyword evidence="4" id="KW-0472">Membrane</keyword>
<dbReference type="PANTHER" id="PTHR44196">
    <property type="entry name" value="DEHYDROGENASE/REDUCTASE SDR FAMILY MEMBER 7B"/>
    <property type="match status" value="1"/>
</dbReference>
<dbReference type="NCBIfam" id="NF005495">
    <property type="entry name" value="PRK07109.1"/>
    <property type="match status" value="1"/>
</dbReference>
<sequence length="340" mass="36429">MLRSDNNGPVEVVVVTGATAGVGRATARHFARSGARLVLIARDPVALEETRAEIEELGAEAIAIAADVADADALFAAADHAVERFGGIDIWINNAMATVFSPVAKITPEEFRRVTEVTYLGFVHGTMAALRYMSARNRGTILQVGSALAYRGIPLQAAYCGAKHAIRGFTDSLRTELIHDGSAIHLVMAHLPAVNTPQFDWARTHMDHEPRPVPPVVQPEVIAAEIYKAAHGRRREIWIGKSTIEVILGNALAPWFLDRYLARNAYDGQSTDRPVVPERPDNLFGPVPALHRTRGSFGAEASTSAIAVPERGSRTTAAVAAIGLGLVAGMLLEGAIGRRS</sequence>
<evidence type="ECO:0000259" key="5">
    <source>
        <dbReference type="SMART" id="SM00822"/>
    </source>
</evidence>
<dbReference type="KEGG" id="meso:BSQ44_02860"/>
<keyword evidence="7" id="KW-1185">Reference proteome</keyword>
<evidence type="ECO:0000313" key="6">
    <source>
        <dbReference type="EMBL" id="APH70438.1"/>
    </source>
</evidence>
<evidence type="ECO:0000256" key="1">
    <source>
        <dbReference type="ARBA" id="ARBA00006484"/>
    </source>
</evidence>
<accession>A0A1L3SM06</accession>
<evidence type="ECO:0000256" key="4">
    <source>
        <dbReference type="SAM" id="Phobius"/>
    </source>
</evidence>
<dbReference type="GO" id="GO:0016491">
    <property type="term" value="F:oxidoreductase activity"/>
    <property type="evidence" value="ECO:0007669"/>
    <property type="project" value="UniProtKB-KW"/>
</dbReference>
<dbReference type="SUPFAM" id="SSF51735">
    <property type="entry name" value="NAD(P)-binding Rossmann-fold domains"/>
    <property type="match status" value="1"/>
</dbReference>
<dbReference type="OrthoDB" id="335726at2"/>
<dbReference type="PROSITE" id="PS00061">
    <property type="entry name" value="ADH_SHORT"/>
    <property type="match status" value="1"/>
</dbReference>
<dbReference type="InterPro" id="IPR020904">
    <property type="entry name" value="Sc_DH/Rdtase_CS"/>
</dbReference>
<dbReference type="Proteomes" id="UP000182840">
    <property type="component" value="Chromosome"/>
</dbReference>
<keyword evidence="4" id="KW-1133">Transmembrane helix</keyword>
<keyword evidence="2" id="KW-0560">Oxidoreductase</keyword>
<protein>
    <submittedName>
        <fullName evidence="6">Short-chain dehydrogenase</fullName>
    </submittedName>
</protein>
<feature type="domain" description="Ketoreductase" evidence="5">
    <location>
        <begin position="11"/>
        <end position="191"/>
    </location>
</feature>
<dbReference type="PRINTS" id="PR00080">
    <property type="entry name" value="SDRFAMILY"/>
</dbReference>
<dbReference type="InterPro" id="IPR057326">
    <property type="entry name" value="KR_dom"/>
</dbReference>
<name>A0A1L3SM06_9HYPH</name>
<dbReference type="PANTHER" id="PTHR44196:SF1">
    <property type="entry name" value="DEHYDROGENASE_REDUCTASE SDR FAMILY MEMBER 7B"/>
    <property type="match status" value="1"/>
</dbReference>
<dbReference type="STRING" id="1670800.BSQ44_02860"/>
<dbReference type="InterPro" id="IPR002347">
    <property type="entry name" value="SDR_fam"/>
</dbReference>
<organism evidence="6 7">
    <name type="scientific">Aquibium oceanicum</name>
    <dbReference type="NCBI Taxonomy" id="1670800"/>
    <lineage>
        <taxon>Bacteria</taxon>
        <taxon>Pseudomonadati</taxon>
        <taxon>Pseudomonadota</taxon>
        <taxon>Alphaproteobacteria</taxon>
        <taxon>Hyphomicrobiales</taxon>
        <taxon>Phyllobacteriaceae</taxon>
        <taxon>Aquibium</taxon>
    </lineage>
</organism>
<dbReference type="PRINTS" id="PR00081">
    <property type="entry name" value="GDHRDH"/>
</dbReference>
<dbReference type="RefSeq" id="WP_072601850.1">
    <property type="nucleotide sequence ID" value="NZ_CP018171.1"/>
</dbReference>
<dbReference type="Pfam" id="PF00106">
    <property type="entry name" value="adh_short"/>
    <property type="match status" value="1"/>
</dbReference>